<feature type="transmembrane region" description="Helical" evidence="1">
    <location>
        <begin position="64"/>
        <end position="81"/>
    </location>
</feature>
<keyword evidence="3" id="KW-1185">Reference proteome</keyword>
<evidence type="ECO:0000313" key="2">
    <source>
        <dbReference type="EMBL" id="TDY51253.1"/>
    </source>
</evidence>
<name>A0A4R8LU26_9BACL</name>
<gene>
    <name evidence="2" type="ORF">C7445_101254</name>
</gene>
<proteinExistence type="predicted"/>
<feature type="transmembrane region" description="Helical" evidence="1">
    <location>
        <begin position="87"/>
        <end position="107"/>
    </location>
</feature>
<evidence type="ECO:0000256" key="1">
    <source>
        <dbReference type="SAM" id="Phobius"/>
    </source>
</evidence>
<feature type="transmembrane region" description="Helical" evidence="1">
    <location>
        <begin position="35"/>
        <end position="52"/>
    </location>
</feature>
<keyword evidence="1" id="KW-0812">Transmembrane</keyword>
<protein>
    <submittedName>
        <fullName evidence="2">Uncharacterized protein</fullName>
    </submittedName>
</protein>
<comment type="caution">
    <text evidence="2">The sequence shown here is derived from an EMBL/GenBank/DDBJ whole genome shotgun (WGS) entry which is preliminary data.</text>
</comment>
<feature type="transmembrane region" description="Helical" evidence="1">
    <location>
        <begin position="7"/>
        <end position="29"/>
    </location>
</feature>
<dbReference type="RefSeq" id="WP_134158213.1">
    <property type="nucleotide sequence ID" value="NZ_BSUS01000001.1"/>
</dbReference>
<organism evidence="2 3">
    <name type="scientific">Alicyclobacillus sacchari</name>
    <dbReference type="NCBI Taxonomy" id="392010"/>
    <lineage>
        <taxon>Bacteria</taxon>
        <taxon>Bacillati</taxon>
        <taxon>Bacillota</taxon>
        <taxon>Bacilli</taxon>
        <taxon>Bacillales</taxon>
        <taxon>Alicyclobacillaceae</taxon>
        <taxon>Alicyclobacillus</taxon>
    </lineage>
</organism>
<reference evidence="2 3" key="1">
    <citation type="submission" date="2019-03" db="EMBL/GenBank/DDBJ databases">
        <title>Genomic Encyclopedia of Type Strains, Phase IV (KMG-IV): sequencing the most valuable type-strain genomes for metagenomic binning, comparative biology and taxonomic classification.</title>
        <authorList>
            <person name="Goeker M."/>
        </authorList>
    </citation>
    <scope>NUCLEOTIDE SEQUENCE [LARGE SCALE GENOMIC DNA]</scope>
    <source>
        <strain evidence="2 3">DSM 17974</strain>
    </source>
</reference>
<accession>A0A4R8LU26</accession>
<keyword evidence="1" id="KW-0472">Membrane</keyword>
<evidence type="ECO:0000313" key="3">
    <source>
        <dbReference type="Proteomes" id="UP000294581"/>
    </source>
</evidence>
<dbReference type="AlphaFoldDB" id="A0A4R8LU26"/>
<sequence length="112" mass="12214">MKRPVSIGTFGVVYLMLAAVILTALMAGLSTHPGVVLSIVTLLTALLIFRRLRASRGTALSIHLALLILIIVVGLLVVGFGGDRTELWFASCYGVFDALTLFEWILLSRQYH</sequence>
<dbReference type="OrthoDB" id="2377023at2"/>
<keyword evidence="1" id="KW-1133">Transmembrane helix</keyword>
<dbReference type="EMBL" id="SORF01000001">
    <property type="protein sequence ID" value="TDY51253.1"/>
    <property type="molecule type" value="Genomic_DNA"/>
</dbReference>
<dbReference type="Proteomes" id="UP000294581">
    <property type="component" value="Unassembled WGS sequence"/>
</dbReference>